<evidence type="ECO:0000256" key="1">
    <source>
        <dbReference type="SAM" id="SignalP"/>
    </source>
</evidence>
<feature type="chain" id="PRO_5004718595" evidence="1">
    <location>
        <begin position="24"/>
        <end position="112"/>
    </location>
</feature>
<name>V4H3Y3_PSEL2</name>
<organism evidence="2 3">
    <name type="scientific">Pseudoalteromonas luteoviolacea (strain 2ta16)</name>
    <dbReference type="NCBI Taxonomy" id="1353533"/>
    <lineage>
        <taxon>Bacteria</taxon>
        <taxon>Pseudomonadati</taxon>
        <taxon>Pseudomonadota</taxon>
        <taxon>Gammaproteobacteria</taxon>
        <taxon>Alteromonadales</taxon>
        <taxon>Pseudoalteromonadaceae</taxon>
        <taxon>Pseudoalteromonas</taxon>
    </lineage>
</organism>
<protein>
    <submittedName>
        <fullName evidence="2">Uncharacterized protein</fullName>
    </submittedName>
</protein>
<keyword evidence="1" id="KW-0732">Signal</keyword>
<evidence type="ECO:0000313" key="3">
    <source>
        <dbReference type="Proteomes" id="UP000017820"/>
    </source>
</evidence>
<dbReference type="RefSeq" id="WP_023400488.1">
    <property type="nucleotide sequence ID" value="NZ_AUSV01000086.1"/>
</dbReference>
<accession>V4H3Y3</accession>
<dbReference type="PATRIC" id="fig|1353533.3.peg.3627"/>
<gene>
    <name evidence="2" type="ORF">PL2TA16_05028</name>
</gene>
<evidence type="ECO:0000313" key="2">
    <source>
        <dbReference type="EMBL" id="ESP92191.1"/>
    </source>
</evidence>
<sequence>MFKRSMTAAAILGFSLFSSNALAGYKFERNIKEIQIYSDRIRINIDRPTYGSCKENDTWWGWSTSDPASDKWLSLVLSAEAQKKPIIVYDVQGSCAGFSDAIGLEAIFMKSV</sequence>
<feature type="signal peptide" evidence="1">
    <location>
        <begin position="1"/>
        <end position="23"/>
    </location>
</feature>
<dbReference type="EMBL" id="AUSV01000086">
    <property type="protein sequence ID" value="ESP92191.1"/>
    <property type="molecule type" value="Genomic_DNA"/>
</dbReference>
<reference evidence="2 3" key="1">
    <citation type="submission" date="2013-07" db="EMBL/GenBank/DDBJ databases">
        <title>Draft genome sequence of Pseudoalteromonas luteoviolacea 2ta16.</title>
        <authorList>
            <person name="Allen E.E."/>
            <person name="Azam F."/>
            <person name="Podell S."/>
        </authorList>
    </citation>
    <scope>NUCLEOTIDE SEQUENCE [LARGE SCALE GENOMIC DNA]</scope>
    <source>
        <strain evidence="2 3">2ta16</strain>
    </source>
</reference>
<dbReference type="GeneID" id="29918401"/>
<comment type="caution">
    <text evidence="2">The sequence shown here is derived from an EMBL/GenBank/DDBJ whole genome shotgun (WGS) entry which is preliminary data.</text>
</comment>
<proteinExistence type="predicted"/>
<dbReference type="Proteomes" id="UP000017820">
    <property type="component" value="Unassembled WGS sequence"/>
</dbReference>
<dbReference type="AlphaFoldDB" id="V4H3Y3"/>